<dbReference type="Pfam" id="PF00078">
    <property type="entry name" value="RVT_1"/>
    <property type="match status" value="1"/>
</dbReference>
<dbReference type="GO" id="GO:0006508">
    <property type="term" value="P:proteolysis"/>
    <property type="evidence" value="ECO:0007669"/>
    <property type="project" value="UniProtKB-KW"/>
</dbReference>
<dbReference type="GO" id="GO:0004190">
    <property type="term" value="F:aspartic-type endopeptidase activity"/>
    <property type="evidence" value="ECO:0007669"/>
    <property type="project" value="InterPro"/>
</dbReference>
<dbReference type="SUPFAM" id="SSF56672">
    <property type="entry name" value="DNA/RNA polymerases"/>
    <property type="match status" value="1"/>
</dbReference>
<dbReference type="EMBL" id="VSWD01000011">
    <property type="protein sequence ID" value="KAK3088504.1"/>
    <property type="molecule type" value="Genomic_DNA"/>
</dbReference>
<keyword evidence="5" id="KW-0255">Endonuclease</keyword>
<sequence>DGIYVKGKLNNVDIVYTADTGATKTVVSEKFYENLPVEWKPKLVKKRAVITGASGEPIQLLGMGHFEIKLGSVAITKELIVAKIDDDALLGMDVLHDESGGADILISEGIIRIRGESLPCEPYRTRRVRAAEDLKVPGFSEAIIKVCIDRRQVENDKFDLLVEPCDEFTSKSGIVVASTLVNIQRKVAVSVRVLNPSPCDVDIYTGTVVGNAEVVTECSNPIFDVEDPDEERNMCSMRRVKLRRSLSQMCSKVKPERKGVSVEVPNHLKELYEDSGPMCSSNEKERIVDLLIKHEAVFSKHEFDIGKTNLVEHVIETKESKPVKQPPRRVPFAYAEDEKKTIEELEKQGIIRKSSSPWASPLVMVRKKSGGVRVCVDYRKLNAVTVPDAFPLPRIQDCLDTVAGAQWFSTFDLTSGYHQVPVKESDKYKTAFVTKYGLFEYNTMPFGLCNSAGTFQRVMEIALSGLQWVTCLIYIDDVVCFSKTFSEHVERVTEILSRIQMAGMKLKPQKCSLFQAEVKFLGHVVNKDGVRPNPENTGKIKKLASSKVGYRSAAIYRFSLLL</sequence>
<dbReference type="PROSITE" id="PS50878">
    <property type="entry name" value="RT_POL"/>
    <property type="match status" value="1"/>
</dbReference>
<dbReference type="Gene3D" id="3.10.10.10">
    <property type="entry name" value="HIV Type 1 Reverse Transcriptase, subunit A, domain 1"/>
    <property type="match status" value="1"/>
</dbReference>
<evidence type="ECO:0008006" key="12">
    <source>
        <dbReference type="Google" id="ProtNLM"/>
    </source>
</evidence>
<evidence type="ECO:0000256" key="3">
    <source>
        <dbReference type="ARBA" id="ARBA00022695"/>
    </source>
</evidence>
<reference evidence="10" key="1">
    <citation type="submission" date="2019-08" db="EMBL/GenBank/DDBJ databases">
        <title>The improved chromosome-level genome for the pearl oyster Pinctada fucata martensii using PacBio sequencing and Hi-C.</title>
        <authorList>
            <person name="Zheng Z."/>
        </authorList>
    </citation>
    <scope>NUCLEOTIDE SEQUENCE</scope>
    <source>
        <strain evidence="10">ZZ-2019</strain>
        <tissue evidence="10">Adductor muscle</tissue>
    </source>
</reference>
<dbReference type="Proteomes" id="UP001186944">
    <property type="component" value="Unassembled WGS sequence"/>
</dbReference>
<dbReference type="GO" id="GO:0003964">
    <property type="term" value="F:RNA-directed DNA polymerase activity"/>
    <property type="evidence" value="ECO:0007669"/>
    <property type="project" value="UniProtKB-KW"/>
</dbReference>
<feature type="domain" description="Peptidase A2" evidence="8">
    <location>
        <begin position="14"/>
        <end position="94"/>
    </location>
</feature>
<feature type="domain" description="Reverse transcriptase" evidence="9">
    <location>
        <begin position="346"/>
        <end position="525"/>
    </location>
</feature>
<dbReference type="InterPro" id="IPR043128">
    <property type="entry name" value="Rev_trsase/Diguanyl_cyclase"/>
</dbReference>
<name>A0AA88XMB4_PINIB</name>
<dbReference type="PANTHER" id="PTHR24559:SF435">
    <property type="entry name" value="RIBONUCLEASE H"/>
    <property type="match status" value="1"/>
</dbReference>
<dbReference type="AlphaFoldDB" id="A0AA88XMB4"/>
<keyword evidence="4" id="KW-0540">Nuclease</keyword>
<keyword evidence="1" id="KW-0645">Protease</keyword>
<dbReference type="Gene3D" id="2.40.70.10">
    <property type="entry name" value="Acid Proteases"/>
    <property type="match status" value="1"/>
</dbReference>
<evidence type="ECO:0000313" key="11">
    <source>
        <dbReference type="Proteomes" id="UP001186944"/>
    </source>
</evidence>
<evidence type="ECO:0000256" key="6">
    <source>
        <dbReference type="ARBA" id="ARBA00022801"/>
    </source>
</evidence>
<keyword evidence="2" id="KW-0808">Transferase</keyword>
<gene>
    <name evidence="10" type="ORF">FSP39_019941</name>
</gene>
<dbReference type="InterPro" id="IPR053134">
    <property type="entry name" value="RNA-dir_DNA_polymerase"/>
</dbReference>
<dbReference type="InterPro" id="IPR021109">
    <property type="entry name" value="Peptidase_aspartic_dom_sf"/>
</dbReference>
<dbReference type="Pfam" id="PF13975">
    <property type="entry name" value="gag-asp_proteas"/>
    <property type="match status" value="1"/>
</dbReference>
<evidence type="ECO:0000256" key="5">
    <source>
        <dbReference type="ARBA" id="ARBA00022759"/>
    </source>
</evidence>
<keyword evidence="11" id="KW-1185">Reference proteome</keyword>
<comment type="caution">
    <text evidence="10">The sequence shown here is derived from an EMBL/GenBank/DDBJ whole genome shotgun (WGS) entry which is preliminary data.</text>
</comment>
<dbReference type="FunFam" id="3.10.10.10:FF:000007">
    <property type="entry name" value="Retrovirus-related Pol polyprotein from transposon 17.6-like Protein"/>
    <property type="match status" value="1"/>
</dbReference>
<dbReference type="InterPro" id="IPR001995">
    <property type="entry name" value="Peptidase_A2_cat"/>
</dbReference>
<accession>A0AA88XMB4</accession>
<dbReference type="InterPro" id="IPR043502">
    <property type="entry name" value="DNA/RNA_pol_sf"/>
</dbReference>
<keyword evidence="3" id="KW-0548">Nucleotidyltransferase</keyword>
<keyword evidence="6" id="KW-0378">Hydrolase</keyword>
<evidence type="ECO:0000256" key="1">
    <source>
        <dbReference type="ARBA" id="ARBA00022670"/>
    </source>
</evidence>
<dbReference type="PROSITE" id="PS50175">
    <property type="entry name" value="ASP_PROT_RETROV"/>
    <property type="match status" value="1"/>
</dbReference>
<evidence type="ECO:0000313" key="10">
    <source>
        <dbReference type="EMBL" id="KAK3088504.1"/>
    </source>
</evidence>
<evidence type="ECO:0000259" key="8">
    <source>
        <dbReference type="PROSITE" id="PS50175"/>
    </source>
</evidence>
<dbReference type="PANTHER" id="PTHR24559">
    <property type="entry name" value="TRANSPOSON TY3-I GAG-POL POLYPROTEIN"/>
    <property type="match status" value="1"/>
</dbReference>
<dbReference type="Gene3D" id="3.30.70.270">
    <property type="match status" value="1"/>
</dbReference>
<organism evidence="10 11">
    <name type="scientific">Pinctada imbricata</name>
    <name type="common">Atlantic pearl-oyster</name>
    <name type="synonym">Pinctada martensii</name>
    <dbReference type="NCBI Taxonomy" id="66713"/>
    <lineage>
        <taxon>Eukaryota</taxon>
        <taxon>Metazoa</taxon>
        <taxon>Spiralia</taxon>
        <taxon>Lophotrochozoa</taxon>
        <taxon>Mollusca</taxon>
        <taxon>Bivalvia</taxon>
        <taxon>Autobranchia</taxon>
        <taxon>Pteriomorphia</taxon>
        <taxon>Pterioida</taxon>
        <taxon>Pterioidea</taxon>
        <taxon>Pteriidae</taxon>
        <taxon>Pinctada</taxon>
    </lineage>
</organism>
<protein>
    <recommendedName>
        <fullName evidence="12">Reverse transcriptase domain-containing protein</fullName>
    </recommendedName>
</protein>
<keyword evidence="7" id="KW-0695">RNA-directed DNA polymerase</keyword>
<evidence type="ECO:0000259" key="9">
    <source>
        <dbReference type="PROSITE" id="PS50878"/>
    </source>
</evidence>
<evidence type="ECO:0000256" key="7">
    <source>
        <dbReference type="ARBA" id="ARBA00022918"/>
    </source>
</evidence>
<dbReference type="InterPro" id="IPR000477">
    <property type="entry name" value="RT_dom"/>
</dbReference>
<evidence type="ECO:0000256" key="2">
    <source>
        <dbReference type="ARBA" id="ARBA00022679"/>
    </source>
</evidence>
<proteinExistence type="predicted"/>
<dbReference type="SUPFAM" id="SSF50630">
    <property type="entry name" value="Acid proteases"/>
    <property type="match status" value="1"/>
</dbReference>
<feature type="non-terminal residue" evidence="10">
    <location>
        <position position="1"/>
    </location>
</feature>
<dbReference type="GO" id="GO:0004519">
    <property type="term" value="F:endonuclease activity"/>
    <property type="evidence" value="ECO:0007669"/>
    <property type="project" value="UniProtKB-KW"/>
</dbReference>
<evidence type="ECO:0000256" key="4">
    <source>
        <dbReference type="ARBA" id="ARBA00022722"/>
    </source>
</evidence>
<dbReference type="CDD" id="cd01647">
    <property type="entry name" value="RT_LTR"/>
    <property type="match status" value="1"/>
</dbReference>